<dbReference type="OrthoDB" id="190265at2759"/>
<evidence type="ECO:0000313" key="2">
    <source>
        <dbReference type="Proteomes" id="UP000799423"/>
    </source>
</evidence>
<accession>A0A6A7B1B6</accession>
<organism evidence="1 2">
    <name type="scientific">Plenodomus tracheiphilus IPT5</name>
    <dbReference type="NCBI Taxonomy" id="1408161"/>
    <lineage>
        <taxon>Eukaryota</taxon>
        <taxon>Fungi</taxon>
        <taxon>Dikarya</taxon>
        <taxon>Ascomycota</taxon>
        <taxon>Pezizomycotina</taxon>
        <taxon>Dothideomycetes</taxon>
        <taxon>Pleosporomycetidae</taxon>
        <taxon>Pleosporales</taxon>
        <taxon>Pleosporineae</taxon>
        <taxon>Leptosphaeriaceae</taxon>
        <taxon>Plenodomus</taxon>
    </lineage>
</organism>
<evidence type="ECO:0000313" key="1">
    <source>
        <dbReference type="EMBL" id="KAF2848467.1"/>
    </source>
</evidence>
<dbReference type="AlphaFoldDB" id="A0A6A7B1B6"/>
<proteinExistence type="predicted"/>
<feature type="non-terminal residue" evidence="1">
    <location>
        <position position="50"/>
    </location>
</feature>
<sequence>LNTNGIYYGDWKYSTVHCCVTAWVDEYGEETLDDNAGPQASFRDDLTSAV</sequence>
<dbReference type="Proteomes" id="UP000799423">
    <property type="component" value="Unassembled WGS sequence"/>
</dbReference>
<feature type="non-terminal residue" evidence="1">
    <location>
        <position position="1"/>
    </location>
</feature>
<reference evidence="1" key="1">
    <citation type="submission" date="2020-01" db="EMBL/GenBank/DDBJ databases">
        <authorList>
            <consortium name="DOE Joint Genome Institute"/>
            <person name="Haridas S."/>
            <person name="Albert R."/>
            <person name="Binder M."/>
            <person name="Bloem J."/>
            <person name="Labutti K."/>
            <person name="Salamov A."/>
            <person name="Andreopoulos B."/>
            <person name="Baker S.E."/>
            <person name="Barry K."/>
            <person name="Bills G."/>
            <person name="Bluhm B.H."/>
            <person name="Cannon C."/>
            <person name="Castanera R."/>
            <person name="Culley D.E."/>
            <person name="Daum C."/>
            <person name="Ezra D."/>
            <person name="Gonzalez J.B."/>
            <person name="Henrissat B."/>
            <person name="Kuo A."/>
            <person name="Liang C."/>
            <person name="Lipzen A."/>
            <person name="Lutzoni F."/>
            <person name="Magnuson J."/>
            <person name="Mondo S."/>
            <person name="Nolan M."/>
            <person name="Ohm R."/>
            <person name="Pangilinan J."/>
            <person name="Park H.-J."/>
            <person name="Ramirez L."/>
            <person name="Alfaro M."/>
            <person name="Sun H."/>
            <person name="Tritt A."/>
            <person name="Yoshinaga Y."/>
            <person name="Zwiers L.-H."/>
            <person name="Turgeon B.G."/>
            <person name="Goodwin S.B."/>
            <person name="Spatafora J.W."/>
            <person name="Crous P.W."/>
            <person name="Grigoriev I.V."/>
        </authorList>
    </citation>
    <scope>NUCLEOTIDE SEQUENCE</scope>
    <source>
        <strain evidence="1">IPT5</strain>
    </source>
</reference>
<name>A0A6A7B1B6_9PLEO</name>
<keyword evidence="2" id="KW-1185">Reference proteome</keyword>
<dbReference type="EMBL" id="MU006317">
    <property type="protein sequence ID" value="KAF2848467.1"/>
    <property type="molecule type" value="Genomic_DNA"/>
</dbReference>
<gene>
    <name evidence="1" type="ORF">T440DRAFT_350706</name>
</gene>
<protein>
    <submittedName>
        <fullName evidence="1">Uncharacterized protein</fullName>
    </submittedName>
</protein>